<dbReference type="InterPro" id="IPR016186">
    <property type="entry name" value="C-type_lectin-like/link_sf"/>
</dbReference>
<keyword evidence="4" id="KW-1185">Reference proteome</keyword>
<dbReference type="GO" id="GO:0030246">
    <property type="term" value="F:carbohydrate binding"/>
    <property type="evidence" value="ECO:0007669"/>
    <property type="project" value="UniProtKB-KW"/>
</dbReference>
<accession>A0AAQ5ZJX8</accession>
<dbReference type="CDD" id="cd03590">
    <property type="entry name" value="CLECT_DC-SIGN_like"/>
    <property type="match status" value="1"/>
</dbReference>
<evidence type="ECO:0000256" key="1">
    <source>
        <dbReference type="ARBA" id="ARBA00022734"/>
    </source>
</evidence>
<dbReference type="Gene3D" id="3.10.100.10">
    <property type="entry name" value="Mannose-Binding Protein A, subunit A"/>
    <property type="match status" value="1"/>
</dbReference>
<evidence type="ECO:0000313" key="3">
    <source>
        <dbReference type="Ensembl" id="ENSAOCP00000064130.1"/>
    </source>
</evidence>
<dbReference type="PROSITE" id="PS50041">
    <property type="entry name" value="C_TYPE_LECTIN_2"/>
    <property type="match status" value="1"/>
</dbReference>
<dbReference type="GeneTree" id="ENSGT01030000234575"/>
<dbReference type="SMART" id="SM00034">
    <property type="entry name" value="CLECT"/>
    <property type="match status" value="1"/>
</dbReference>
<reference evidence="3" key="2">
    <citation type="submission" date="2025-08" db="UniProtKB">
        <authorList>
            <consortium name="Ensembl"/>
        </authorList>
    </citation>
    <scope>IDENTIFICATION</scope>
</reference>
<dbReference type="AlphaFoldDB" id="A0AAQ5ZJX8"/>
<evidence type="ECO:0000259" key="2">
    <source>
        <dbReference type="PROSITE" id="PS50041"/>
    </source>
</evidence>
<proteinExistence type="predicted"/>
<evidence type="ECO:0000313" key="4">
    <source>
        <dbReference type="Proteomes" id="UP001501940"/>
    </source>
</evidence>
<sequence>FCFGTQTLFLQTLSFSFSLKSAFDNWRKQNALQTLKEENEALWKMFFFYNLFQDDPCPKCEEDWEHHRGKCYYFSTHKLTWEKSRNKCRDKGGDLVKIDGRNEQRRLREVMIDDADKFWIGLTDSEEEGQWLWVDGSPLDESFWGHYQPDNWIWEDLKGEDCVRMGEKDGAPDLNCWFDKSCQVPHRSIFETRSLHTMYKTHETKRFLL</sequence>
<dbReference type="InterPro" id="IPR001304">
    <property type="entry name" value="C-type_lectin-like"/>
</dbReference>
<reference evidence="3 4" key="1">
    <citation type="submission" date="2022-01" db="EMBL/GenBank/DDBJ databases">
        <title>A chromosome-scale genome assembly of the false clownfish, Amphiprion ocellaris.</title>
        <authorList>
            <person name="Ryu T."/>
        </authorList>
    </citation>
    <scope>NUCLEOTIDE SEQUENCE [LARGE SCALE GENOMIC DNA]</scope>
</reference>
<reference evidence="3" key="3">
    <citation type="submission" date="2025-09" db="UniProtKB">
        <authorList>
            <consortium name="Ensembl"/>
        </authorList>
    </citation>
    <scope>IDENTIFICATION</scope>
</reference>
<dbReference type="PANTHER" id="PTHR22803">
    <property type="entry name" value="MANNOSE, PHOSPHOLIPASE, LECTIN RECEPTOR RELATED"/>
    <property type="match status" value="1"/>
</dbReference>
<organism evidence="3 4">
    <name type="scientific">Amphiprion ocellaris</name>
    <name type="common">Clown anemonefish</name>
    <dbReference type="NCBI Taxonomy" id="80972"/>
    <lineage>
        <taxon>Eukaryota</taxon>
        <taxon>Metazoa</taxon>
        <taxon>Chordata</taxon>
        <taxon>Craniata</taxon>
        <taxon>Vertebrata</taxon>
        <taxon>Euteleostomi</taxon>
        <taxon>Actinopterygii</taxon>
        <taxon>Neopterygii</taxon>
        <taxon>Teleostei</taxon>
        <taxon>Neoteleostei</taxon>
        <taxon>Acanthomorphata</taxon>
        <taxon>Ovalentaria</taxon>
        <taxon>Pomacentridae</taxon>
        <taxon>Amphiprion</taxon>
    </lineage>
</organism>
<dbReference type="Proteomes" id="UP001501940">
    <property type="component" value="Chromosome 15"/>
</dbReference>
<protein>
    <recommendedName>
        <fullName evidence="2">C-type lectin domain-containing protein</fullName>
    </recommendedName>
</protein>
<keyword evidence="1" id="KW-0430">Lectin</keyword>
<dbReference type="SUPFAM" id="SSF56436">
    <property type="entry name" value="C-type lectin-like"/>
    <property type="match status" value="1"/>
</dbReference>
<dbReference type="InterPro" id="IPR033989">
    <property type="entry name" value="CD209-like_CTLD"/>
</dbReference>
<dbReference type="Ensembl" id="ENSAOCT00000073273.1">
    <property type="protein sequence ID" value="ENSAOCP00000064130.1"/>
    <property type="gene ID" value="ENSAOCG00000000044.2"/>
</dbReference>
<feature type="domain" description="C-type lectin" evidence="2">
    <location>
        <begin position="67"/>
        <end position="191"/>
    </location>
</feature>
<dbReference type="Pfam" id="PF00059">
    <property type="entry name" value="Lectin_C"/>
    <property type="match status" value="1"/>
</dbReference>
<name>A0AAQ5ZJX8_AMPOC</name>
<dbReference type="InterPro" id="IPR016187">
    <property type="entry name" value="CTDL_fold"/>
</dbReference>
<dbReference type="InterPro" id="IPR050111">
    <property type="entry name" value="C-type_lectin/snaclec_domain"/>
</dbReference>